<dbReference type="InterPro" id="IPR029787">
    <property type="entry name" value="Nucleotide_cyclase"/>
</dbReference>
<feature type="transmembrane region" description="Helical" evidence="9">
    <location>
        <begin position="12"/>
        <end position="35"/>
    </location>
</feature>
<sequence length="505" mass="54701">MGDIARQRTSCTLTPLSALLCVAALVLLFSLIGIFTRPPNLLAAFWPANAVLLGCMVRYPRLATPAGWAGGILGFFLAALFTGEPLFKTILLTCGNLAGIGVGYLLMHRLAPADKLLRRPTSLVLLLRNTLAASLAAGVVGAIINPILSLGTPLYGLGFWFASELVNYMTILPVLLTLPPHDSVPPWRTLLYRTEFSWTRLMPLLSLVASLLLTLLVEGPGSIAFPVPALLWCAVTYSVFATSLLTLSYSTLILIALSNGHLVINHDVQTQYWMFSVRIGVMLIALTPLTAASIMAARNSLLREMKHLAHHDHLTGALNRAGFWSAANELLQHLTVQRYPVAICMLDIDHFKRINDRHGHEEGDNQLSSFAARVRDQLRPGISSVAWGERSSWPSGPASARSRPWQLPSGCEKSSRSQGKKREPSPPSASQSASVSPPRKRAPSIWTSCSLAPIRRSIWPSTMAATGWNAIRPSRLPPASGNLAAPEWRAPCRHHPASAGSGAGR</sequence>
<evidence type="ECO:0000313" key="11">
    <source>
        <dbReference type="EMBL" id="GJB90108.1"/>
    </source>
</evidence>
<dbReference type="Pfam" id="PF05231">
    <property type="entry name" value="MASE1"/>
    <property type="match status" value="1"/>
</dbReference>
<dbReference type="SMART" id="SM00267">
    <property type="entry name" value="GGDEF"/>
    <property type="match status" value="1"/>
</dbReference>
<evidence type="ECO:0000256" key="1">
    <source>
        <dbReference type="ARBA" id="ARBA00004651"/>
    </source>
</evidence>
<dbReference type="EC" id="2.7.7.65" evidence="2"/>
<name>A0ABD0B2C7_AERCA</name>
<evidence type="ECO:0000256" key="8">
    <source>
        <dbReference type="SAM" id="MobiDB-lite"/>
    </source>
</evidence>
<evidence type="ECO:0000256" key="9">
    <source>
        <dbReference type="SAM" id="Phobius"/>
    </source>
</evidence>
<dbReference type="Proteomes" id="UP000737420">
    <property type="component" value="Unassembled WGS sequence"/>
</dbReference>
<comment type="subcellular location">
    <subcellularLocation>
        <location evidence="1">Cell membrane</location>
        <topology evidence="1">Multi-pass membrane protein</topology>
    </subcellularLocation>
</comment>
<accession>A0ABD0B2C7</accession>
<dbReference type="InterPro" id="IPR043128">
    <property type="entry name" value="Rev_trsase/Diguanyl_cyclase"/>
</dbReference>
<dbReference type="PANTHER" id="PTHR45138">
    <property type="entry name" value="REGULATORY COMPONENTS OF SENSORY TRANSDUCTION SYSTEM"/>
    <property type="match status" value="1"/>
</dbReference>
<dbReference type="InterPro" id="IPR050469">
    <property type="entry name" value="Diguanylate_Cyclase"/>
</dbReference>
<dbReference type="InterPro" id="IPR007895">
    <property type="entry name" value="MASE1"/>
</dbReference>
<dbReference type="RefSeq" id="WP_337926283.1">
    <property type="nucleotide sequence ID" value="NZ_AP024402.1"/>
</dbReference>
<feature type="transmembrane region" description="Helical" evidence="9">
    <location>
        <begin position="276"/>
        <end position="297"/>
    </location>
</feature>
<feature type="compositionally biased region" description="Low complexity" evidence="8">
    <location>
        <begin position="428"/>
        <end position="437"/>
    </location>
</feature>
<gene>
    <name evidence="11" type="ORF">KAM382_01690</name>
</gene>
<evidence type="ECO:0000256" key="7">
    <source>
        <dbReference type="ARBA" id="ARBA00034247"/>
    </source>
</evidence>
<dbReference type="NCBIfam" id="TIGR00254">
    <property type="entry name" value="GGDEF"/>
    <property type="match status" value="1"/>
</dbReference>
<proteinExistence type="predicted"/>
<evidence type="ECO:0000256" key="4">
    <source>
        <dbReference type="ARBA" id="ARBA00022692"/>
    </source>
</evidence>
<dbReference type="PANTHER" id="PTHR45138:SF9">
    <property type="entry name" value="DIGUANYLATE CYCLASE DGCM-RELATED"/>
    <property type="match status" value="1"/>
</dbReference>
<protein>
    <recommendedName>
        <fullName evidence="2">diguanylate cyclase</fullName>
        <ecNumber evidence="2">2.7.7.65</ecNumber>
    </recommendedName>
</protein>
<organism evidence="11 12">
    <name type="scientific">Aeromonas caviae</name>
    <name type="common">Aeromonas punctata</name>
    <dbReference type="NCBI Taxonomy" id="648"/>
    <lineage>
        <taxon>Bacteria</taxon>
        <taxon>Pseudomonadati</taxon>
        <taxon>Pseudomonadota</taxon>
        <taxon>Gammaproteobacteria</taxon>
        <taxon>Aeromonadales</taxon>
        <taxon>Aeromonadaceae</taxon>
        <taxon>Aeromonas</taxon>
    </lineage>
</organism>
<comment type="catalytic activity">
    <reaction evidence="7">
        <text>2 GTP = 3',3'-c-di-GMP + 2 diphosphate</text>
        <dbReference type="Rhea" id="RHEA:24898"/>
        <dbReference type="ChEBI" id="CHEBI:33019"/>
        <dbReference type="ChEBI" id="CHEBI:37565"/>
        <dbReference type="ChEBI" id="CHEBI:58805"/>
        <dbReference type="EC" id="2.7.7.65"/>
    </reaction>
</comment>
<dbReference type="Gene3D" id="3.30.70.270">
    <property type="match status" value="1"/>
</dbReference>
<dbReference type="AlphaFoldDB" id="A0ABD0B2C7"/>
<feature type="region of interest" description="Disordered" evidence="8">
    <location>
        <begin position="388"/>
        <end position="446"/>
    </location>
</feature>
<feature type="transmembrane region" description="Helical" evidence="9">
    <location>
        <begin position="247"/>
        <end position="264"/>
    </location>
</feature>
<evidence type="ECO:0000256" key="6">
    <source>
        <dbReference type="ARBA" id="ARBA00023136"/>
    </source>
</evidence>
<evidence type="ECO:0000256" key="5">
    <source>
        <dbReference type="ARBA" id="ARBA00022989"/>
    </source>
</evidence>
<reference evidence="11 12" key="1">
    <citation type="submission" date="2021-07" db="EMBL/GenBank/DDBJ databases">
        <title>Draft genome sequence of carbapenem-resistant Aeromonas spp. in Japan.</title>
        <authorList>
            <person name="Maehana S."/>
            <person name="Suzuki M."/>
            <person name="Kitasato H."/>
        </authorList>
    </citation>
    <scope>NUCLEOTIDE SEQUENCE [LARGE SCALE GENOMIC DNA]</scope>
    <source>
        <strain evidence="11 12">KAM382</strain>
    </source>
</reference>
<keyword evidence="6 9" id="KW-0472">Membrane</keyword>
<dbReference type="GO" id="GO:0052621">
    <property type="term" value="F:diguanylate cyclase activity"/>
    <property type="evidence" value="ECO:0007669"/>
    <property type="project" value="UniProtKB-EC"/>
</dbReference>
<feature type="domain" description="GGDEF" evidence="10">
    <location>
        <begin position="298"/>
        <end position="465"/>
    </location>
</feature>
<keyword evidence="3" id="KW-1003">Cell membrane</keyword>
<feature type="region of interest" description="Disordered" evidence="8">
    <location>
        <begin position="485"/>
        <end position="505"/>
    </location>
</feature>
<keyword evidence="5 9" id="KW-1133">Transmembrane helix</keyword>
<feature type="transmembrane region" description="Helical" evidence="9">
    <location>
        <begin position="66"/>
        <end position="83"/>
    </location>
</feature>
<dbReference type="GO" id="GO:0005886">
    <property type="term" value="C:plasma membrane"/>
    <property type="evidence" value="ECO:0007669"/>
    <property type="project" value="UniProtKB-SubCell"/>
</dbReference>
<dbReference type="Pfam" id="PF00990">
    <property type="entry name" value="GGDEF"/>
    <property type="match status" value="1"/>
</dbReference>
<dbReference type="InterPro" id="IPR000160">
    <property type="entry name" value="GGDEF_dom"/>
</dbReference>
<evidence type="ECO:0000256" key="3">
    <source>
        <dbReference type="ARBA" id="ARBA00022475"/>
    </source>
</evidence>
<feature type="transmembrane region" description="Helical" evidence="9">
    <location>
        <begin position="198"/>
        <end position="217"/>
    </location>
</feature>
<dbReference type="CDD" id="cd01949">
    <property type="entry name" value="GGDEF"/>
    <property type="match status" value="1"/>
</dbReference>
<feature type="transmembrane region" description="Helical" evidence="9">
    <location>
        <begin position="89"/>
        <end position="106"/>
    </location>
</feature>
<evidence type="ECO:0000256" key="2">
    <source>
        <dbReference type="ARBA" id="ARBA00012528"/>
    </source>
</evidence>
<evidence type="ECO:0000259" key="10">
    <source>
        <dbReference type="SMART" id="SM00267"/>
    </source>
</evidence>
<dbReference type="EMBL" id="BPOP01000001">
    <property type="protein sequence ID" value="GJB90108.1"/>
    <property type="molecule type" value="Genomic_DNA"/>
</dbReference>
<evidence type="ECO:0000313" key="12">
    <source>
        <dbReference type="Proteomes" id="UP000737420"/>
    </source>
</evidence>
<keyword evidence="4 9" id="KW-0812">Transmembrane</keyword>
<comment type="caution">
    <text evidence="11">The sequence shown here is derived from an EMBL/GenBank/DDBJ whole genome shotgun (WGS) entry which is preliminary data.</text>
</comment>
<dbReference type="SUPFAM" id="SSF55073">
    <property type="entry name" value="Nucleotide cyclase"/>
    <property type="match status" value="1"/>
</dbReference>